<feature type="compositionally biased region" description="Low complexity" evidence="11">
    <location>
        <begin position="117"/>
        <end position="130"/>
    </location>
</feature>
<evidence type="ECO:0000256" key="2">
    <source>
        <dbReference type="ARBA" id="ARBA00006991"/>
    </source>
</evidence>
<dbReference type="Gene3D" id="3.30.160.60">
    <property type="entry name" value="Classic Zinc Finger"/>
    <property type="match status" value="2"/>
</dbReference>
<evidence type="ECO:0000256" key="1">
    <source>
        <dbReference type="ARBA" id="ARBA00004123"/>
    </source>
</evidence>
<evidence type="ECO:0000256" key="5">
    <source>
        <dbReference type="ARBA" id="ARBA00022771"/>
    </source>
</evidence>
<dbReference type="SMART" id="SM00355">
    <property type="entry name" value="ZnF_C2H2"/>
    <property type="match status" value="2"/>
</dbReference>
<feature type="domain" description="C2H2-type" evidence="12">
    <location>
        <begin position="176"/>
        <end position="203"/>
    </location>
</feature>
<evidence type="ECO:0000313" key="14">
    <source>
        <dbReference type="Proteomes" id="UP001233999"/>
    </source>
</evidence>
<keyword evidence="3" id="KW-0479">Metal-binding</keyword>
<keyword evidence="14" id="KW-1185">Reference proteome</keyword>
<evidence type="ECO:0000256" key="10">
    <source>
        <dbReference type="PROSITE-ProRule" id="PRU00042"/>
    </source>
</evidence>
<evidence type="ECO:0000256" key="8">
    <source>
        <dbReference type="ARBA" id="ARBA00023163"/>
    </source>
</evidence>
<accession>A0AAD8E490</accession>
<dbReference type="PROSITE" id="PS50157">
    <property type="entry name" value="ZINC_FINGER_C2H2_2"/>
    <property type="match status" value="2"/>
</dbReference>
<keyword evidence="7" id="KW-0805">Transcription regulation</keyword>
<dbReference type="EMBL" id="JASPKZ010009498">
    <property type="protein sequence ID" value="KAJ9576688.1"/>
    <property type="molecule type" value="Genomic_DNA"/>
</dbReference>
<keyword evidence="5 10" id="KW-0863">Zinc-finger</keyword>
<reference evidence="13" key="2">
    <citation type="submission" date="2023-05" db="EMBL/GenBank/DDBJ databases">
        <authorList>
            <person name="Fouks B."/>
        </authorList>
    </citation>
    <scope>NUCLEOTIDE SEQUENCE</scope>
    <source>
        <strain evidence="13">Stay&amp;Tobe</strain>
        <tissue evidence="13">Testes</tissue>
    </source>
</reference>
<evidence type="ECO:0000313" key="13">
    <source>
        <dbReference type="EMBL" id="KAJ9576688.1"/>
    </source>
</evidence>
<dbReference type="SUPFAM" id="SSF57667">
    <property type="entry name" value="beta-beta-alpha zinc fingers"/>
    <property type="match status" value="2"/>
</dbReference>
<evidence type="ECO:0000256" key="6">
    <source>
        <dbReference type="ARBA" id="ARBA00022833"/>
    </source>
</evidence>
<sequence length="245" mass="28057">EVKVEIKLEVQDEVDNIETKCLVFTSVDSLAVEDTKQEGTSYPIKIEDEIIDVKCESPTTEIVHFMTDIPEVVQNEKNTEKLLQKPQLNVKRYVPYIAHVEESTYSRNINKRDEIFSPSESSETTQTDSTCNVSHDRSGLNSSLSKSFKLSVCKNSVAKTTNLHKDSGMHNNEKAFRCLICNKSFALKGLLIRHSFIHSNDQHFKCLHCNRSFARKDSLCRHLRLHNNERPFKCTVCNKSFSNTL</sequence>
<proteinExistence type="inferred from homology"/>
<dbReference type="PANTHER" id="PTHR47772:SF15">
    <property type="entry name" value="REDUCED EXPRESSION 2-RELATED"/>
    <property type="match status" value="1"/>
</dbReference>
<feature type="non-terminal residue" evidence="13">
    <location>
        <position position="1"/>
    </location>
</feature>
<comment type="subcellular location">
    <subcellularLocation>
        <location evidence="1">Nucleus</location>
    </subcellularLocation>
</comment>
<keyword evidence="8" id="KW-0804">Transcription</keyword>
<dbReference type="PROSITE" id="PS00028">
    <property type="entry name" value="ZINC_FINGER_C2H2_1"/>
    <property type="match status" value="2"/>
</dbReference>
<name>A0AAD8E490_DIPPU</name>
<dbReference type="Pfam" id="PF00096">
    <property type="entry name" value="zf-C2H2"/>
    <property type="match status" value="2"/>
</dbReference>
<keyword evidence="6" id="KW-0862">Zinc</keyword>
<dbReference type="GO" id="GO:0005634">
    <property type="term" value="C:nucleus"/>
    <property type="evidence" value="ECO:0007669"/>
    <property type="project" value="UniProtKB-SubCell"/>
</dbReference>
<dbReference type="InterPro" id="IPR036236">
    <property type="entry name" value="Znf_C2H2_sf"/>
</dbReference>
<dbReference type="AlphaFoldDB" id="A0AAD8E490"/>
<keyword evidence="4" id="KW-0677">Repeat</keyword>
<evidence type="ECO:0000256" key="4">
    <source>
        <dbReference type="ARBA" id="ARBA00022737"/>
    </source>
</evidence>
<evidence type="ECO:0000256" key="3">
    <source>
        <dbReference type="ARBA" id="ARBA00022723"/>
    </source>
</evidence>
<keyword evidence="9" id="KW-0539">Nucleus</keyword>
<comment type="similarity">
    <text evidence="2">Belongs to the krueppel C2H2-type zinc-finger protein family.</text>
</comment>
<comment type="caution">
    <text evidence="13">The sequence shown here is derived from an EMBL/GenBank/DDBJ whole genome shotgun (WGS) entry which is preliminary data.</text>
</comment>
<dbReference type="PANTHER" id="PTHR47772">
    <property type="entry name" value="ZINC FINGER PROTEIN 200"/>
    <property type="match status" value="1"/>
</dbReference>
<evidence type="ECO:0000256" key="9">
    <source>
        <dbReference type="ARBA" id="ARBA00023242"/>
    </source>
</evidence>
<reference evidence="13" key="1">
    <citation type="journal article" date="2023" name="IScience">
        <title>Live-bearing cockroach genome reveals convergent evolutionary mechanisms linked to viviparity in insects and beyond.</title>
        <authorList>
            <person name="Fouks B."/>
            <person name="Harrison M.C."/>
            <person name="Mikhailova A.A."/>
            <person name="Marchal E."/>
            <person name="English S."/>
            <person name="Carruthers M."/>
            <person name="Jennings E.C."/>
            <person name="Chiamaka E.L."/>
            <person name="Frigard R.A."/>
            <person name="Pippel M."/>
            <person name="Attardo G.M."/>
            <person name="Benoit J.B."/>
            <person name="Bornberg-Bauer E."/>
            <person name="Tobe S.S."/>
        </authorList>
    </citation>
    <scope>NUCLEOTIDE SEQUENCE</scope>
    <source>
        <strain evidence="13">Stay&amp;Tobe</strain>
    </source>
</reference>
<dbReference type="GO" id="GO:0008270">
    <property type="term" value="F:zinc ion binding"/>
    <property type="evidence" value="ECO:0007669"/>
    <property type="project" value="UniProtKB-KW"/>
</dbReference>
<feature type="region of interest" description="Disordered" evidence="11">
    <location>
        <begin position="111"/>
        <end position="137"/>
    </location>
</feature>
<evidence type="ECO:0000256" key="11">
    <source>
        <dbReference type="SAM" id="MobiDB-lite"/>
    </source>
</evidence>
<evidence type="ECO:0000259" key="12">
    <source>
        <dbReference type="PROSITE" id="PS50157"/>
    </source>
</evidence>
<dbReference type="InterPro" id="IPR050636">
    <property type="entry name" value="C2H2-ZF_domain-containing"/>
</dbReference>
<gene>
    <name evidence="13" type="ORF">L9F63_025416</name>
</gene>
<feature type="domain" description="C2H2-type" evidence="12">
    <location>
        <begin position="204"/>
        <end position="231"/>
    </location>
</feature>
<organism evidence="13 14">
    <name type="scientific">Diploptera punctata</name>
    <name type="common">Pacific beetle cockroach</name>
    <dbReference type="NCBI Taxonomy" id="6984"/>
    <lineage>
        <taxon>Eukaryota</taxon>
        <taxon>Metazoa</taxon>
        <taxon>Ecdysozoa</taxon>
        <taxon>Arthropoda</taxon>
        <taxon>Hexapoda</taxon>
        <taxon>Insecta</taxon>
        <taxon>Pterygota</taxon>
        <taxon>Neoptera</taxon>
        <taxon>Polyneoptera</taxon>
        <taxon>Dictyoptera</taxon>
        <taxon>Blattodea</taxon>
        <taxon>Blaberoidea</taxon>
        <taxon>Blaberidae</taxon>
        <taxon>Diplopterinae</taxon>
        <taxon>Diploptera</taxon>
    </lineage>
</organism>
<dbReference type="InterPro" id="IPR013087">
    <property type="entry name" value="Znf_C2H2_type"/>
</dbReference>
<evidence type="ECO:0000256" key="7">
    <source>
        <dbReference type="ARBA" id="ARBA00023015"/>
    </source>
</evidence>
<protein>
    <recommendedName>
        <fullName evidence="12">C2H2-type domain-containing protein</fullName>
    </recommendedName>
</protein>
<dbReference type="Proteomes" id="UP001233999">
    <property type="component" value="Unassembled WGS sequence"/>
</dbReference>